<dbReference type="RefSeq" id="WP_091473344.1">
    <property type="nucleotide sequence ID" value="NZ_FOJT01000001.1"/>
</dbReference>
<dbReference type="PROSITE" id="PS51257">
    <property type="entry name" value="PROKAR_LIPOPROTEIN"/>
    <property type="match status" value="1"/>
</dbReference>
<evidence type="ECO:0000313" key="2">
    <source>
        <dbReference type="Proteomes" id="UP000199604"/>
    </source>
</evidence>
<dbReference type="AlphaFoldDB" id="A0A1I0VFW9"/>
<sequence length="272" mass="29075">MKKILLIATLAFSLFSCNDEERLANDTRNEGPEIVGFNKSVENVAYFSNVGQKTLDVPVVMQGLGDGLAPVTPIAVSYEIDLANSTAVKGTEFDFADATGKVTIPAGGSFANIPLLINTGSFNATQKTELVLKLTSASSGVVGEQYKSIKIIFVGCATALEGNYNTYLVSGPTSTFAGAATVVKIAPNVYRCSRLPGISSGGQPLTFDFSDVCRDLEIIDWQFEGSYPMFKTGTTDRPTGIIESPSGNLVFTEVNLTGLSFYVNRNFTLVRI</sequence>
<name>A0A1I0VFW9_9FLAO</name>
<reference evidence="2" key="1">
    <citation type="submission" date="2016-10" db="EMBL/GenBank/DDBJ databases">
        <authorList>
            <person name="Varghese N."/>
            <person name="Submissions S."/>
        </authorList>
    </citation>
    <scope>NUCLEOTIDE SEQUENCE [LARGE SCALE GENOMIC DNA]</scope>
    <source>
        <strain evidence="2">DSM 21789</strain>
    </source>
</reference>
<evidence type="ECO:0008006" key="3">
    <source>
        <dbReference type="Google" id="ProtNLM"/>
    </source>
</evidence>
<dbReference type="OrthoDB" id="1453995at2"/>
<keyword evidence="2" id="KW-1185">Reference proteome</keyword>
<organism evidence="1 2">
    <name type="scientific">Flavobacterium swingsii</name>
    <dbReference type="NCBI Taxonomy" id="498292"/>
    <lineage>
        <taxon>Bacteria</taxon>
        <taxon>Pseudomonadati</taxon>
        <taxon>Bacteroidota</taxon>
        <taxon>Flavobacteriia</taxon>
        <taxon>Flavobacteriales</taxon>
        <taxon>Flavobacteriaceae</taxon>
        <taxon>Flavobacterium</taxon>
    </lineage>
</organism>
<accession>A0A1I0VFW9</accession>
<dbReference type="Proteomes" id="UP000199604">
    <property type="component" value="Unassembled WGS sequence"/>
</dbReference>
<protein>
    <recommendedName>
        <fullName evidence="3">Calx-beta domain-containing protein</fullName>
    </recommendedName>
</protein>
<evidence type="ECO:0000313" key="1">
    <source>
        <dbReference type="EMBL" id="SFA75255.1"/>
    </source>
</evidence>
<dbReference type="EMBL" id="FOJT01000001">
    <property type="protein sequence ID" value="SFA75255.1"/>
    <property type="molecule type" value="Genomic_DNA"/>
</dbReference>
<gene>
    <name evidence="1" type="ORF">SAMN05660845_0374</name>
</gene>
<dbReference type="STRING" id="498292.SAMN05660845_0374"/>
<proteinExistence type="predicted"/>